<dbReference type="InterPro" id="IPR002401">
    <property type="entry name" value="Cyt_P450_E_grp-I"/>
</dbReference>
<dbReference type="PROSITE" id="PS00086">
    <property type="entry name" value="CYTOCHROME_P450"/>
    <property type="match status" value="1"/>
</dbReference>
<evidence type="ECO:0000256" key="7">
    <source>
        <dbReference type="SAM" id="MobiDB-lite"/>
    </source>
</evidence>
<feature type="chain" id="PRO_5025588523" evidence="8">
    <location>
        <begin position="16"/>
        <end position="617"/>
    </location>
</feature>
<comment type="similarity">
    <text evidence="2 6">Belongs to the cytochrome P450 family.</text>
</comment>
<feature type="compositionally biased region" description="Basic and acidic residues" evidence="7">
    <location>
        <begin position="481"/>
        <end position="505"/>
    </location>
</feature>
<keyword evidence="5 6" id="KW-0349">Heme</keyword>
<dbReference type="PRINTS" id="PR00385">
    <property type="entry name" value="P450"/>
</dbReference>
<dbReference type="EMBL" id="MU006002">
    <property type="protein sequence ID" value="KAF2858840.1"/>
    <property type="molecule type" value="Genomic_DNA"/>
</dbReference>
<dbReference type="GO" id="GO:0004497">
    <property type="term" value="F:monooxygenase activity"/>
    <property type="evidence" value="ECO:0007669"/>
    <property type="project" value="UniProtKB-KW"/>
</dbReference>
<dbReference type="GO" id="GO:0005506">
    <property type="term" value="F:iron ion binding"/>
    <property type="evidence" value="ECO:0007669"/>
    <property type="project" value="InterPro"/>
</dbReference>
<feature type="binding site" description="axial binding residue" evidence="5">
    <location>
        <position position="528"/>
    </location>
    <ligand>
        <name>heme</name>
        <dbReference type="ChEBI" id="CHEBI:30413"/>
    </ligand>
    <ligandPart>
        <name>Fe</name>
        <dbReference type="ChEBI" id="CHEBI:18248"/>
    </ligandPart>
</feature>
<gene>
    <name evidence="9" type="ORF">K470DRAFT_259439</name>
</gene>
<evidence type="ECO:0000256" key="3">
    <source>
        <dbReference type="ARBA" id="ARBA00022723"/>
    </source>
</evidence>
<dbReference type="GO" id="GO:0016705">
    <property type="term" value="F:oxidoreductase activity, acting on paired donors, with incorporation or reduction of molecular oxygen"/>
    <property type="evidence" value="ECO:0007669"/>
    <property type="project" value="InterPro"/>
</dbReference>
<dbReference type="PANTHER" id="PTHR24305:SF166">
    <property type="entry name" value="CYTOCHROME P450 12A4, MITOCHONDRIAL-RELATED"/>
    <property type="match status" value="1"/>
</dbReference>
<dbReference type="InterPro" id="IPR017972">
    <property type="entry name" value="Cyt_P450_CS"/>
</dbReference>
<keyword evidence="6" id="KW-0560">Oxidoreductase</keyword>
<keyword evidence="10" id="KW-1185">Reference proteome</keyword>
<keyword evidence="6" id="KW-0503">Monooxygenase</keyword>
<dbReference type="GO" id="GO:0020037">
    <property type="term" value="F:heme binding"/>
    <property type="evidence" value="ECO:0007669"/>
    <property type="project" value="InterPro"/>
</dbReference>
<dbReference type="AlphaFoldDB" id="A0A6A7BUF5"/>
<dbReference type="InterPro" id="IPR050121">
    <property type="entry name" value="Cytochrome_P450_monoxygenase"/>
</dbReference>
<reference evidence="9" key="1">
    <citation type="journal article" date="2020" name="Stud. Mycol.">
        <title>101 Dothideomycetes genomes: a test case for predicting lifestyles and emergence of pathogens.</title>
        <authorList>
            <person name="Haridas S."/>
            <person name="Albert R."/>
            <person name="Binder M."/>
            <person name="Bloem J."/>
            <person name="Labutti K."/>
            <person name="Salamov A."/>
            <person name="Andreopoulos B."/>
            <person name="Baker S."/>
            <person name="Barry K."/>
            <person name="Bills G."/>
            <person name="Bluhm B."/>
            <person name="Cannon C."/>
            <person name="Castanera R."/>
            <person name="Culley D."/>
            <person name="Daum C."/>
            <person name="Ezra D."/>
            <person name="Gonzalez J."/>
            <person name="Henrissat B."/>
            <person name="Kuo A."/>
            <person name="Liang C."/>
            <person name="Lipzen A."/>
            <person name="Lutzoni F."/>
            <person name="Magnuson J."/>
            <person name="Mondo S."/>
            <person name="Nolan M."/>
            <person name="Ohm R."/>
            <person name="Pangilinan J."/>
            <person name="Park H.-J."/>
            <person name="Ramirez L."/>
            <person name="Alfaro M."/>
            <person name="Sun H."/>
            <person name="Tritt A."/>
            <person name="Yoshinaga Y."/>
            <person name="Zwiers L.-H."/>
            <person name="Turgeon B."/>
            <person name="Goodwin S."/>
            <person name="Spatafora J."/>
            <person name="Crous P."/>
            <person name="Grigoriev I."/>
        </authorList>
    </citation>
    <scope>NUCLEOTIDE SEQUENCE</scope>
    <source>
        <strain evidence="9">CBS 480.64</strain>
    </source>
</reference>
<evidence type="ECO:0000256" key="1">
    <source>
        <dbReference type="ARBA" id="ARBA00001971"/>
    </source>
</evidence>
<organism evidence="9 10">
    <name type="scientific">Piedraia hortae CBS 480.64</name>
    <dbReference type="NCBI Taxonomy" id="1314780"/>
    <lineage>
        <taxon>Eukaryota</taxon>
        <taxon>Fungi</taxon>
        <taxon>Dikarya</taxon>
        <taxon>Ascomycota</taxon>
        <taxon>Pezizomycotina</taxon>
        <taxon>Dothideomycetes</taxon>
        <taxon>Dothideomycetidae</taxon>
        <taxon>Capnodiales</taxon>
        <taxon>Piedraiaceae</taxon>
        <taxon>Piedraia</taxon>
    </lineage>
</organism>
<dbReference type="SUPFAM" id="SSF48264">
    <property type="entry name" value="Cytochrome P450"/>
    <property type="match status" value="1"/>
</dbReference>
<keyword evidence="3 5" id="KW-0479">Metal-binding</keyword>
<keyword evidence="8" id="KW-0732">Signal</keyword>
<evidence type="ECO:0000256" key="2">
    <source>
        <dbReference type="ARBA" id="ARBA00010617"/>
    </source>
</evidence>
<feature type="region of interest" description="Disordered" evidence="7">
    <location>
        <begin position="481"/>
        <end position="506"/>
    </location>
</feature>
<dbReference type="Proteomes" id="UP000799421">
    <property type="component" value="Unassembled WGS sequence"/>
</dbReference>
<sequence>MLSLVQLCLAGLVVAYAVNHIRCFVVNLAAAKRSGLPYICVPVYTFNRAWLVVHRLLMPLLYKLPQSWTDPWLQFLTPDVVWNTKYDMFRQRGSDVFLTVTPGGTMMYVADAEVIAQITSRRNDFPKPTWMYGSLNIFGQNVVSTEGAAWRHHRKITSPPFTEKNNHLVWEESLHQAKAMLEGWVGTSGHDSGTVWDVASRAMRLSLHVISRAGFGVRLDWPHENKSKQIPEGHTMSYKDALSTLLERVVMIMLTPKWILAHSPWKAHKEAWEAYVEWGKYMNEIYMAKRYEIQHGESSEGLDLMGALVKGAGISAESASAEVTQKAPTKQVLSKEEVLGNAFAMILAGHETTANTIHFATVFLALHPESQRNLQEDLDRILGDRPISEWTYDHDMPRLFGGMCGGVMNEQLRLIPPVIGIPKCTLEGSPQGIDFNGSHITVPGDCSITINTTATHLNPKYWPHTSEEDLATFRPERWLKSEENRQGTEEEHEKVDLEGPDRRPDTAASLFRPARGAYVPFSMDARSCLGRRFAQSEILAVLAVLFKNYSVELDVSLYMSDAELAIASVEEKKVAWKKAEARARELMRSGMGTVITIQMRKGKVLLRFVRRGEEKFS</sequence>
<dbReference type="CDD" id="cd11070">
    <property type="entry name" value="CYP56-like"/>
    <property type="match status" value="1"/>
</dbReference>
<evidence type="ECO:0000256" key="5">
    <source>
        <dbReference type="PIRSR" id="PIRSR602401-1"/>
    </source>
</evidence>
<evidence type="ECO:0000313" key="10">
    <source>
        <dbReference type="Proteomes" id="UP000799421"/>
    </source>
</evidence>
<evidence type="ECO:0000313" key="9">
    <source>
        <dbReference type="EMBL" id="KAF2858840.1"/>
    </source>
</evidence>
<dbReference type="InterPro" id="IPR001128">
    <property type="entry name" value="Cyt_P450"/>
</dbReference>
<evidence type="ECO:0000256" key="6">
    <source>
        <dbReference type="RuleBase" id="RU000461"/>
    </source>
</evidence>
<dbReference type="PRINTS" id="PR00463">
    <property type="entry name" value="EP450I"/>
</dbReference>
<dbReference type="OrthoDB" id="1470350at2759"/>
<name>A0A6A7BUF5_9PEZI</name>
<feature type="signal peptide" evidence="8">
    <location>
        <begin position="1"/>
        <end position="15"/>
    </location>
</feature>
<comment type="cofactor">
    <cofactor evidence="1 5">
        <name>heme</name>
        <dbReference type="ChEBI" id="CHEBI:30413"/>
    </cofactor>
</comment>
<evidence type="ECO:0000256" key="8">
    <source>
        <dbReference type="SAM" id="SignalP"/>
    </source>
</evidence>
<dbReference type="InterPro" id="IPR036396">
    <property type="entry name" value="Cyt_P450_sf"/>
</dbReference>
<evidence type="ECO:0000256" key="4">
    <source>
        <dbReference type="ARBA" id="ARBA00023004"/>
    </source>
</evidence>
<keyword evidence="4 5" id="KW-0408">Iron</keyword>
<dbReference type="PANTHER" id="PTHR24305">
    <property type="entry name" value="CYTOCHROME P450"/>
    <property type="match status" value="1"/>
</dbReference>
<dbReference type="Pfam" id="PF00067">
    <property type="entry name" value="p450"/>
    <property type="match status" value="1"/>
</dbReference>
<protein>
    <submittedName>
        <fullName evidence="9">Cytochrome P450</fullName>
    </submittedName>
</protein>
<proteinExistence type="inferred from homology"/>
<dbReference type="Gene3D" id="1.10.630.10">
    <property type="entry name" value="Cytochrome P450"/>
    <property type="match status" value="1"/>
</dbReference>
<accession>A0A6A7BUF5</accession>